<comment type="similarity">
    <text evidence="4 14">Belongs to the TRAFAC class myosin-kinesin ATPase superfamily. Myosin family.</text>
</comment>
<feature type="domain" description="Protein kinase" evidence="16">
    <location>
        <begin position="138"/>
        <end position="432"/>
    </location>
</feature>
<evidence type="ECO:0000256" key="3">
    <source>
        <dbReference type="ARBA" id="ARBA00008171"/>
    </source>
</evidence>
<evidence type="ECO:0000259" key="18">
    <source>
        <dbReference type="PROSITE" id="PS51016"/>
    </source>
</evidence>
<evidence type="ECO:0000256" key="2">
    <source>
        <dbReference type="ARBA" id="ARBA00006998"/>
    </source>
</evidence>
<evidence type="ECO:0000256" key="5">
    <source>
        <dbReference type="ARBA" id="ARBA00022490"/>
    </source>
</evidence>
<name>A0A2P6NK47_9EUKA</name>
<dbReference type="FunFam" id="1.10.10.820:FF:000001">
    <property type="entry name" value="Myosin heavy chain"/>
    <property type="match status" value="1"/>
</dbReference>
<dbReference type="InterPro" id="IPR019749">
    <property type="entry name" value="Band_41_domain"/>
</dbReference>
<dbReference type="PANTHER" id="PTHR22692">
    <property type="entry name" value="MYOSIN VII, XV"/>
    <property type="match status" value="1"/>
</dbReference>
<dbReference type="CDD" id="cd00174">
    <property type="entry name" value="SH3"/>
    <property type="match status" value="1"/>
</dbReference>
<dbReference type="InterPro" id="IPR001245">
    <property type="entry name" value="Ser-Thr/Tyr_kinase_cat_dom"/>
</dbReference>
<evidence type="ECO:0000256" key="6">
    <source>
        <dbReference type="ARBA" id="ARBA00022606"/>
    </source>
</evidence>
<dbReference type="Gene3D" id="1.10.10.820">
    <property type="match status" value="1"/>
</dbReference>
<keyword evidence="10 14" id="KW-0518">Myosin</keyword>
<dbReference type="InterPro" id="IPR000857">
    <property type="entry name" value="MyTH4_dom"/>
</dbReference>
<feature type="region of interest" description="Disordered" evidence="15">
    <location>
        <begin position="2342"/>
        <end position="2381"/>
    </location>
</feature>
<feature type="region of interest" description="Actin-binding" evidence="14">
    <location>
        <begin position="1315"/>
        <end position="1337"/>
    </location>
</feature>
<dbReference type="SUPFAM" id="SSF52540">
    <property type="entry name" value="P-loop containing nucleoside triphosphate hydrolases"/>
    <property type="match status" value="1"/>
</dbReference>
<dbReference type="InterPro" id="IPR036961">
    <property type="entry name" value="Kinesin_motor_dom_sf"/>
</dbReference>
<dbReference type="InterPro" id="IPR036028">
    <property type="entry name" value="SH3-like_dom_sf"/>
</dbReference>
<dbReference type="SUPFAM" id="SSF54236">
    <property type="entry name" value="Ubiquitin-like"/>
    <property type="match status" value="2"/>
</dbReference>
<dbReference type="GO" id="GO:0003779">
    <property type="term" value="F:actin binding"/>
    <property type="evidence" value="ECO:0007669"/>
    <property type="project" value="UniProtKB-KW"/>
</dbReference>
<keyword evidence="7" id="KW-0677">Repeat</keyword>
<dbReference type="InterPro" id="IPR027417">
    <property type="entry name" value="P-loop_NTPase"/>
</dbReference>
<dbReference type="InterPro" id="IPR029071">
    <property type="entry name" value="Ubiquitin-like_domsf"/>
</dbReference>
<evidence type="ECO:0000256" key="4">
    <source>
        <dbReference type="ARBA" id="ARBA00008314"/>
    </source>
</evidence>
<gene>
    <name evidence="20" type="ORF">PROFUN_07631</name>
</gene>
<feature type="compositionally biased region" description="Polar residues" evidence="15">
    <location>
        <begin position="2371"/>
        <end position="2380"/>
    </location>
</feature>
<keyword evidence="6" id="KW-0716">Sensory transduction</keyword>
<evidence type="ECO:0000259" key="19">
    <source>
        <dbReference type="PROSITE" id="PS51456"/>
    </source>
</evidence>
<dbReference type="GO" id="GO:0005737">
    <property type="term" value="C:cytoplasm"/>
    <property type="evidence" value="ECO:0007669"/>
    <property type="project" value="UniProtKB-SubCell"/>
</dbReference>
<dbReference type="SUPFAM" id="SSF50044">
    <property type="entry name" value="SH3-domain"/>
    <property type="match status" value="1"/>
</dbReference>
<dbReference type="Gene3D" id="3.10.20.90">
    <property type="entry name" value="Phosphatidylinositol 3-kinase Catalytic Subunit, Chain A, domain 1"/>
    <property type="match status" value="2"/>
</dbReference>
<comment type="similarity">
    <text evidence="3">Belongs to the protein kinase superfamily. TKL Ser/Thr protein kinase family. ROCO subfamily.</text>
</comment>
<dbReference type="Pfam" id="PF00612">
    <property type="entry name" value="IQ"/>
    <property type="match status" value="1"/>
</dbReference>
<feature type="compositionally biased region" description="Pro residues" evidence="15">
    <location>
        <begin position="1726"/>
        <end position="1751"/>
    </location>
</feature>
<dbReference type="Gene3D" id="2.30.30.40">
    <property type="entry name" value="SH3 Domains"/>
    <property type="match status" value="1"/>
</dbReference>
<feature type="region of interest" description="Disordered" evidence="15">
    <location>
        <begin position="1711"/>
        <end position="1791"/>
    </location>
</feature>
<feature type="compositionally biased region" description="Basic and acidic residues" evidence="15">
    <location>
        <begin position="1528"/>
        <end position="1622"/>
    </location>
</feature>
<dbReference type="Gene3D" id="1.20.5.190">
    <property type="match status" value="1"/>
</dbReference>
<dbReference type="GO" id="GO:0005524">
    <property type="term" value="F:ATP binding"/>
    <property type="evidence" value="ECO:0007669"/>
    <property type="project" value="UniProtKB-UniRule"/>
</dbReference>
<comment type="similarity">
    <text evidence="2">In the C-terminal section; belongs to the TRAFAC class myosin-kinesin ATPase superfamily. Myosin family.</text>
</comment>
<dbReference type="InterPro" id="IPR011009">
    <property type="entry name" value="Kinase-like_dom_sf"/>
</dbReference>
<keyword evidence="5" id="KW-0963">Cytoplasm</keyword>
<evidence type="ECO:0000259" key="17">
    <source>
        <dbReference type="PROSITE" id="PS50057"/>
    </source>
</evidence>
<keyword evidence="9 14" id="KW-0067">ATP-binding</keyword>
<keyword evidence="11 14" id="KW-0505">Motor protein</keyword>
<dbReference type="Pfam" id="PF07714">
    <property type="entry name" value="PK_Tyr_Ser-Thr"/>
    <property type="match status" value="1"/>
</dbReference>
<organism evidence="20 21">
    <name type="scientific">Planoprotostelium fungivorum</name>
    <dbReference type="NCBI Taxonomy" id="1890364"/>
    <lineage>
        <taxon>Eukaryota</taxon>
        <taxon>Amoebozoa</taxon>
        <taxon>Evosea</taxon>
        <taxon>Variosea</taxon>
        <taxon>Cavosteliida</taxon>
        <taxon>Cavosteliaceae</taxon>
        <taxon>Planoprotostelium</taxon>
    </lineage>
</organism>
<dbReference type="SMART" id="SM00015">
    <property type="entry name" value="IQ"/>
    <property type="match status" value="4"/>
</dbReference>
<reference evidence="20 21" key="1">
    <citation type="journal article" date="2018" name="Genome Biol. Evol.">
        <title>Multiple Roots of Fruiting Body Formation in Amoebozoa.</title>
        <authorList>
            <person name="Hillmann F."/>
            <person name="Forbes G."/>
            <person name="Novohradska S."/>
            <person name="Ferling I."/>
            <person name="Riege K."/>
            <person name="Groth M."/>
            <person name="Westermann M."/>
            <person name="Marz M."/>
            <person name="Spaller T."/>
            <person name="Winckler T."/>
            <person name="Schaap P."/>
            <person name="Glockner G."/>
        </authorList>
    </citation>
    <scope>NUCLEOTIDE SEQUENCE [LARGE SCALE GENOMIC DNA]</scope>
    <source>
        <strain evidence="20 21">Jena</strain>
    </source>
</reference>
<feature type="domain" description="Myosin motor" evidence="19">
    <location>
        <begin position="749"/>
        <end position="1434"/>
    </location>
</feature>
<dbReference type="Proteomes" id="UP000241769">
    <property type="component" value="Unassembled WGS sequence"/>
</dbReference>
<dbReference type="Gene3D" id="3.40.850.10">
    <property type="entry name" value="Kinesin motor domain"/>
    <property type="match status" value="1"/>
</dbReference>
<feature type="domain" description="MyTH4" evidence="18">
    <location>
        <begin position="1827"/>
        <end position="1978"/>
    </location>
</feature>
<dbReference type="PROSITE" id="PS50057">
    <property type="entry name" value="FERM_3"/>
    <property type="match status" value="2"/>
</dbReference>
<evidence type="ECO:0000256" key="12">
    <source>
        <dbReference type="ARBA" id="ARBA00023203"/>
    </source>
</evidence>
<evidence type="ECO:0000256" key="13">
    <source>
        <dbReference type="ARBA" id="ARBA00023305"/>
    </source>
</evidence>
<dbReference type="CDD" id="cd14473">
    <property type="entry name" value="FERM_B-lobe"/>
    <property type="match status" value="2"/>
</dbReference>
<evidence type="ECO:0000256" key="7">
    <source>
        <dbReference type="ARBA" id="ARBA00022737"/>
    </source>
</evidence>
<dbReference type="SMART" id="SM00295">
    <property type="entry name" value="B41"/>
    <property type="match status" value="2"/>
</dbReference>
<feature type="domain" description="FERM" evidence="17">
    <location>
        <begin position="2578"/>
        <end position="2883"/>
    </location>
</feature>
<dbReference type="OrthoDB" id="15727at2759"/>
<dbReference type="Pfam" id="PF00063">
    <property type="entry name" value="Myosin_head"/>
    <property type="match status" value="1"/>
</dbReference>
<keyword evidence="8 14" id="KW-0547">Nucleotide-binding</keyword>
<dbReference type="Gene3D" id="6.20.240.20">
    <property type="match status" value="1"/>
</dbReference>
<dbReference type="GO" id="GO:0003774">
    <property type="term" value="F:cytoskeletal motor activity"/>
    <property type="evidence" value="ECO:0007669"/>
    <property type="project" value="UniProtKB-UniRule"/>
</dbReference>
<dbReference type="CDD" id="cd22249">
    <property type="entry name" value="UDM1_RNF168_RNF169-like"/>
    <property type="match status" value="1"/>
</dbReference>
<feature type="region of interest" description="Disordered" evidence="15">
    <location>
        <begin position="1522"/>
        <end position="1628"/>
    </location>
</feature>
<dbReference type="InterPro" id="IPR000048">
    <property type="entry name" value="IQ_motif_EF-hand-BS"/>
</dbReference>
<evidence type="ECO:0000259" key="16">
    <source>
        <dbReference type="PROSITE" id="PS50011"/>
    </source>
</evidence>
<evidence type="ECO:0000256" key="10">
    <source>
        <dbReference type="ARBA" id="ARBA00023123"/>
    </source>
</evidence>
<accession>A0A2P6NK47</accession>
<dbReference type="Gene3D" id="1.25.40.530">
    <property type="entry name" value="MyTH4 domain"/>
    <property type="match status" value="2"/>
</dbReference>
<dbReference type="PROSITE" id="PS51016">
    <property type="entry name" value="MYTH4"/>
    <property type="match status" value="2"/>
</dbReference>
<dbReference type="InterPro" id="IPR051567">
    <property type="entry name" value="Unconventional_Myosin_ATPase"/>
</dbReference>
<dbReference type="FunCoup" id="A0A2P6NK47">
    <property type="interactions" value="2"/>
</dbReference>
<dbReference type="Gene3D" id="1.20.58.530">
    <property type="match status" value="1"/>
</dbReference>
<evidence type="ECO:0000256" key="8">
    <source>
        <dbReference type="ARBA" id="ARBA00022741"/>
    </source>
</evidence>
<dbReference type="InterPro" id="IPR001609">
    <property type="entry name" value="Myosin_head_motor_dom-like"/>
</dbReference>
<dbReference type="PROSITE" id="PS50011">
    <property type="entry name" value="PROTEIN_KINASE_DOM"/>
    <property type="match status" value="1"/>
</dbReference>
<dbReference type="SMART" id="SM00139">
    <property type="entry name" value="MyTH4"/>
    <property type="match status" value="2"/>
</dbReference>
<feature type="region of interest" description="Disordered" evidence="15">
    <location>
        <begin position="1"/>
        <end position="63"/>
    </location>
</feature>
<dbReference type="PROSITE" id="PS51456">
    <property type="entry name" value="MYOSIN_MOTOR"/>
    <property type="match status" value="1"/>
</dbReference>
<proteinExistence type="inferred from homology"/>
<comment type="caution">
    <text evidence="20">The sequence shown here is derived from an EMBL/GenBank/DDBJ whole genome shotgun (WGS) entry which is preliminary data.</text>
</comment>
<dbReference type="PANTHER" id="PTHR22692:SF26">
    <property type="entry name" value="SH3 DOMAIN-CONTAINING PROTEIN"/>
    <property type="match status" value="1"/>
</dbReference>
<evidence type="ECO:0000256" key="15">
    <source>
        <dbReference type="SAM" id="MobiDB-lite"/>
    </source>
</evidence>
<comment type="subcellular location">
    <subcellularLocation>
        <location evidence="1">Cytoplasm</location>
    </subcellularLocation>
</comment>
<evidence type="ECO:0000313" key="21">
    <source>
        <dbReference type="Proteomes" id="UP000241769"/>
    </source>
</evidence>
<evidence type="ECO:0000256" key="11">
    <source>
        <dbReference type="ARBA" id="ARBA00023175"/>
    </source>
</evidence>
<dbReference type="EMBL" id="MDYQ01000065">
    <property type="protein sequence ID" value="PRP84330.1"/>
    <property type="molecule type" value="Genomic_DNA"/>
</dbReference>
<evidence type="ECO:0000256" key="14">
    <source>
        <dbReference type="PROSITE-ProRule" id="PRU00782"/>
    </source>
</evidence>
<dbReference type="InParanoid" id="A0A2P6NK47"/>
<keyword evidence="21" id="KW-1185">Reference proteome</keyword>
<dbReference type="InterPro" id="IPR019748">
    <property type="entry name" value="FERM_central"/>
</dbReference>
<dbReference type="PRINTS" id="PR00193">
    <property type="entry name" value="MYOSINHEAVY"/>
</dbReference>
<dbReference type="SMART" id="SM00242">
    <property type="entry name" value="MYSc"/>
    <property type="match status" value="1"/>
</dbReference>
<dbReference type="Pfam" id="PF00373">
    <property type="entry name" value="FERM_M"/>
    <property type="match status" value="2"/>
</dbReference>
<feature type="domain" description="MyTH4" evidence="18">
    <location>
        <begin position="2426"/>
        <end position="2573"/>
    </location>
</feature>
<dbReference type="Pfam" id="PF00784">
    <property type="entry name" value="MyTH4"/>
    <property type="match status" value="2"/>
</dbReference>
<dbReference type="InterPro" id="IPR035963">
    <property type="entry name" value="FERM_2"/>
</dbReference>
<dbReference type="InterPro" id="IPR038185">
    <property type="entry name" value="MyTH4_dom_sf"/>
</dbReference>
<sequence length="2883" mass="326011">MSLIESYLDTPSALFIDEPEPPKVRQTPPPSPRKIGMPTSSTRLEAILPPKESRSWADRRRTKSSVQLRVNESPKLSRLASLEFSRCLKLRIPSISTLKSEPEEDIEEIEVFDLDNNKDVELYGSIQAYGSNSSDTMVNLLLNSGSSSYSAVGSDEEIANEEKWVMDINEEPLEISHKDLHLSDVVLPHETALQVHRAQMWLTPVHIRHINTDESSFLEYIKSIQYARHSNLVLLVGYTLSPTSLVMELMDQGSLASILENEEIRITHNNVMKVLKSVSKAMAYLHSQTPPIVHGNLTSSSIMLSQGWERVKVTNFGITGKWMNSELPSVRPWEAPSIDMSTKEADIYMFGVITWECLQRKKALDHARRETFEIPKDLRRNERRGTRYVLDIPLYSPPFLDQMMRTCWSNHPSDRPDFPKLSLFFRKMSSWFNDEGDREEKTEWYHRAFEKDYQSLHFHAPRSEMSGELSTSYVRCFSCVTEESSETISSILTPILRTMQKRTTKSGSLVLASSTGVVRNLLKFESIDEVKESDFNARYEGLGVFKKLDSYTSTRCDRLLCEMNDWNVRSGATHCVAQICHVQRVHDHGLPLLRAKPYFCGLVFIYSHDDSVITMYYLVEGKENRTELKRSTILQQIFQMIVEETVTPVFENYVVSSCWSTTKTPLLSKRTRVQSVSIQLAGPFSGCDVNNFSYGVIRASTFWPALFGDFRVDTPSPRCSSSLLTEGLTFSPEPEAYNTMSGAAAQPSVGVADMISLQNLTEESLLENLEVRYNKDIIYTYTGSILVAMNPYQVLSLYSMGTVKQYIGKRLGLLPPHVFATADESFRSMSENSKNQSIIISGESGAGKTETTKLILQFLSARTQGNARTSTVEKKILESSPILEAFGNAKTVRNNNSSRFGKYMEIHFDNTDTIVSARIVQYLLEKSRIVQQAETERNYHVFYQLLCAPQERLDKSKLTQASDYAYLNTSGCITIDNVDDKEDYERMVSAMTTIGFTQAEQDSMFNLLSAVLHIGNLKFKLLTAGKGEASDVANPEEIQIASELLSCDPELLSKSIRQRINFIRGEKFVVPLNLTEAADNRDALAKTIYSTLFAWIVDKINYCITGEGAQRKTKAFIGVLDIFGFENFKINSFEQFCINFTNEKLQQHFNQHIFKLEQEEYKREQIAWADIQFVDNQECIDLIEKKPIGVISLLDEECRFPKGTDLTWLEKMHTNYAKHAFYEKPRTSRDTFIIRHYAGEVSYNVAGFLDKNRDTLQEELMELLYDSKDDFTASLFADIKAEKEAAKKAAASGGGGAKKAGGGKTTAATKFKEQLVSLLQTLTVTHPHYVRCLKPNSQKKPTLWDRDLVLAQLRYAGMMETIRIRKLGFPIRFGFKDFIDRYRVLTSGLKPGEQRDQVHQIIQASKIDTSLIQLGLTKVFMKDGQKSILEDLRNVAVSKAIICIQKNYKGYRARKQFKRLKKSALKGQSLIRRYLARTRYIKTKSAIILAQSLERMRKKRKEYKKQRGGIIMAQKLYRGKKARRQLAKLKEEKRKKEEAQRKEREKIAAERAHLAQQERDELDRQDAEKKEQEQREEQDRIRAEEEAERKKQKEKDTQREEEKRAKAEKDRKAEQEKERNENLEELGLTSDLAELENMVVATGHPIGIPAPPQEERLAQDLTQIDDDDLLDAMMGDHFFGDIPSFVASELDQLAGGVGTFNLNFDFLSAPPPPPADFGGEDDFDSIPPPIATDDLPPPPDFDDLPPPPPPEGGHSPKPSTSAPIVKRPRERPTNVDRVTPKLVTPSSDPPKIINAEQIESYPFKTYAIRMFKDPKKKPKKPSDVYTFSKKPIDGALLASVKGEDAKMAEQIFQKLMMHMGEMKKAAGDTQMNAKFIIAKALSTKTLRDEIYAQICKQTTENPSKESKKRGWEMMAYCVSFFAPSEEMLPFLASYILAEVQTREGEKDIAGYCIRALRRTVQNGTKKVPPSGPEFDAIDKRQPAPIRVKFMDGTDLLLLVDSATTAGEIMQAIITTIKMKDTQGFGLFEVYNNIARKLASSDHVLDAIAKSENLQKQMITRNVKISFNLLFKRSIFLDNKDYYEDLVCRDLIFHQLANDIAEGGFPVTSDVTIRLAALKQVADSKSGRLFDYKKVIAGAQQNEKTDAEWKDSIAKVTATLGTMQPDTAIDEWIALAAHQPMYGALLFTDVVVKDGDGASDMDMSISRLGVTFHERGKIPAKVTYSVRDVKEWTCQDSQTLTIKIQSTMQYISITREGEAYRMAAILKEYVDILQGIGWASTNIDFSSADPDLLSYKKGDIIFIKEKMNEAGWYSAELNKVGAIKEENFDLLVGNPAETGAVILAGAPKRPETNSPSTSKRELLSPTEPGSPDPSSNTLSPNSAHTLSAATLASMSGMTLSPLSTIRFRATKRRTLKADADAKSKMVFSSSPISNSVLDLHSSLNKDAKEAFSLLMKWMGDMPNKMGEKVVTDLIQSGIDHEDLRDEIYTQVVKQTTQNPRRESNVKGWEMLAMLCGTFPASPEVAPMVLYHIANPPSGDEYQKLAERALINQKTVMDKGQRKRAPIPEEVKAIVAGAPVVPRVFSLDGTRKAFKALPHTTFREVNQELCAKYEVSVLSGFGLCEYNSDLDVITPLPEDHYVCDYYNLWTLANKMDTAHKFLFKRRMLAEDPASDLKMAKTHPLLFEFIFHEMLYDLKQGRIIPEMDDLPNLVSLQLQIREGDNDQMVTRQTVMAHLPKNYQQMNIPDDFINRTAMARIEAKGQTPAQCKMSILTILTQKPLYGACIFTNVSVKTVRSTFTKCWLVISRHGVALHDPHEKEPKHFFTHDQITRVASEKDAFTVISGNLMKDDKWVFTGPDVNRAEDVYRLSKQVDAKNNFVPDLY</sequence>
<keyword evidence="13" id="KW-0844">Vision</keyword>
<feature type="binding site" evidence="14">
    <location>
        <begin position="842"/>
        <end position="849"/>
    </location>
    <ligand>
        <name>ATP</name>
        <dbReference type="ChEBI" id="CHEBI:30616"/>
    </ligand>
</feature>
<dbReference type="Pfam" id="PF21989">
    <property type="entry name" value="RA_2"/>
    <property type="match status" value="2"/>
</dbReference>
<dbReference type="Gene3D" id="1.10.510.10">
    <property type="entry name" value="Transferase(Phosphotransferase) domain 1"/>
    <property type="match status" value="1"/>
</dbReference>
<dbReference type="PROSITE" id="PS50096">
    <property type="entry name" value="IQ"/>
    <property type="match status" value="3"/>
</dbReference>
<keyword evidence="12 14" id="KW-0009">Actin-binding</keyword>
<dbReference type="GO" id="GO:0004672">
    <property type="term" value="F:protein kinase activity"/>
    <property type="evidence" value="ECO:0007669"/>
    <property type="project" value="InterPro"/>
</dbReference>
<evidence type="ECO:0000256" key="1">
    <source>
        <dbReference type="ARBA" id="ARBA00004496"/>
    </source>
</evidence>
<dbReference type="Gene3D" id="1.20.120.720">
    <property type="entry name" value="Myosin VI head, motor domain, U50 subdomain"/>
    <property type="match status" value="1"/>
</dbReference>
<dbReference type="STRING" id="1890364.A0A2P6NK47"/>
<evidence type="ECO:0000256" key="9">
    <source>
        <dbReference type="ARBA" id="ARBA00022840"/>
    </source>
</evidence>
<dbReference type="InterPro" id="IPR000299">
    <property type="entry name" value="FERM_domain"/>
</dbReference>
<evidence type="ECO:0000313" key="20">
    <source>
        <dbReference type="EMBL" id="PRP84330.1"/>
    </source>
</evidence>
<dbReference type="SUPFAM" id="SSF56112">
    <property type="entry name" value="Protein kinase-like (PK-like)"/>
    <property type="match status" value="1"/>
</dbReference>
<dbReference type="InterPro" id="IPR000719">
    <property type="entry name" value="Prot_kinase_dom"/>
</dbReference>
<protein>
    <submittedName>
        <fullName evidence="20">Class VII unconventional myosin</fullName>
    </submittedName>
</protein>
<dbReference type="GO" id="GO:0016459">
    <property type="term" value="C:myosin complex"/>
    <property type="evidence" value="ECO:0007669"/>
    <property type="project" value="UniProtKB-KW"/>
</dbReference>
<dbReference type="SUPFAM" id="SSF47031">
    <property type="entry name" value="Second domain of FERM"/>
    <property type="match status" value="2"/>
</dbReference>
<feature type="domain" description="FERM" evidence="17">
    <location>
        <begin position="1983"/>
        <end position="2276"/>
    </location>
</feature>